<evidence type="ECO:0000256" key="1">
    <source>
        <dbReference type="SAM" id="MobiDB-lite"/>
    </source>
</evidence>
<keyword evidence="4" id="KW-1185">Reference proteome</keyword>
<feature type="compositionally biased region" description="Polar residues" evidence="1">
    <location>
        <begin position="1"/>
        <end position="11"/>
    </location>
</feature>
<evidence type="ECO:0000313" key="2">
    <source>
        <dbReference type="EMBL" id="PLW40873.1"/>
    </source>
</evidence>
<feature type="compositionally biased region" description="Basic and acidic residues" evidence="1">
    <location>
        <begin position="26"/>
        <end position="37"/>
    </location>
</feature>
<protein>
    <submittedName>
        <fullName evidence="3">Uncharacterized protein</fullName>
    </submittedName>
</protein>
<dbReference type="AlphaFoldDB" id="A0A2N5VUB6"/>
<dbReference type="EMBL" id="PGCJ01000059">
    <property type="protein sequence ID" value="PLW53598.1"/>
    <property type="molecule type" value="Genomic_DNA"/>
</dbReference>
<dbReference type="EMBL" id="PGCJ01000176">
    <property type="protein sequence ID" value="PLW40873.1"/>
    <property type="molecule type" value="Genomic_DNA"/>
</dbReference>
<evidence type="ECO:0000313" key="3">
    <source>
        <dbReference type="EMBL" id="PLW53598.1"/>
    </source>
</evidence>
<evidence type="ECO:0000313" key="4">
    <source>
        <dbReference type="Proteomes" id="UP000235388"/>
    </source>
</evidence>
<gene>
    <name evidence="3" type="ORF">PCANC_06721</name>
    <name evidence="2" type="ORF">PCANC_11015</name>
</gene>
<sequence length="91" mass="10062">MVDSNLKQATKSPHRAPADWVGSQWDLDRSKQREGKTTSDSALPTNQPYSTSAPIVDLSHSVPSITNTRKGQQPLTDLPLPQLLHWCVLIC</sequence>
<reference evidence="3 4" key="1">
    <citation type="submission" date="2017-11" db="EMBL/GenBank/DDBJ databases">
        <title>De novo assembly and phasing of dikaryotic genomes from two isolates of Puccinia coronata f. sp. avenae, the causal agent of oat crown rust.</title>
        <authorList>
            <person name="Miller M.E."/>
            <person name="Zhang Y."/>
            <person name="Omidvar V."/>
            <person name="Sperschneider J."/>
            <person name="Schwessinger B."/>
            <person name="Raley C."/>
            <person name="Palmer J.M."/>
            <person name="Garnica D."/>
            <person name="Upadhyaya N."/>
            <person name="Rathjen J."/>
            <person name="Taylor J.M."/>
            <person name="Park R.F."/>
            <person name="Dodds P.N."/>
            <person name="Hirsch C.D."/>
            <person name="Kianian S.F."/>
            <person name="Figueroa M."/>
        </authorList>
    </citation>
    <scope>NUCLEOTIDE SEQUENCE [LARGE SCALE GENOMIC DNA]</scope>
    <source>
        <strain evidence="3">12NC29</strain>
    </source>
</reference>
<name>A0A2N5VUB6_9BASI</name>
<feature type="region of interest" description="Disordered" evidence="1">
    <location>
        <begin position="1"/>
        <end position="57"/>
    </location>
</feature>
<proteinExistence type="predicted"/>
<dbReference type="Proteomes" id="UP000235388">
    <property type="component" value="Unassembled WGS sequence"/>
</dbReference>
<accession>A0A2N5VUB6</accession>
<organism evidence="3 4">
    <name type="scientific">Puccinia coronata f. sp. avenae</name>
    <dbReference type="NCBI Taxonomy" id="200324"/>
    <lineage>
        <taxon>Eukaryota</taxon>
        <taxon>Fungi</taxon>
        <taxon>Dikarya</taxon>
        <taxon>Basidiomycota</taxon>
        <taxon>Pucciniomycotina</taxon>
        <taxon>Pucciniomycetes</taxon>
        <taxon>Pucciniales</taxon>
        <taxon>Pucciniaceae</taxon>
        <taxon>Puccinia</taxon>
    </lineage>
</organism>
<comment type="caution">
    <text evidence="3">The sequence shown here is derived from an EMBL/GenBank/DDBJ whole genome shotgun (WGS) entry which is preliminary data.</text>
</comment>
<feature type="compositionally biased region" description="Polar residues" evidence="1">
    <location>
        <begin position="38"/>
        <end position="53"/>
    </location>
</feature>